<evidence type="ECO:0000313" key="3">
    <source>
        <dbReference type="Proteomes" id="UP001352223"/>
    </source>
</evidence>
<keyword evidence="3" id="KW-1185">Reference proteome</keyword>
<feature type="domain" description="Transport-associated OB type 2" evidence="1">
    <location>
        <begin position="15"/>
        <end position="70"/>
    </location>
</feature>
<evidence type="ECO:0000313" key="2">
    <source>
        <dbReference type="EMBL" id="MEB3962662.1"/>
    </source>
</evidence>
<dbReference type="InterPro" id="IPR008995">
    <property type="entry name" value="Mo/tungstate-bd_C_term_dom"/>
</dbReference>
<accession>A0ABU6CD79</accession>
<dbReference type="EMBL" id="JAOZYB010000168">
    <property type="protein sequence ID" value="MEB3962662.1"/>
    <property type="molecule type" value="Genomic_DNA"/>
</dbReference>
<dbReference type="SUPFAM" id="SSF50331">
    <property type="entry name" value="MOP-like"/>
    <property type="match status" value="1"/>
</dbReference>
<dbReference type="Pfam" id="PF08402">
    <property type="entry name" value="TOBE_2"/>
    <property type="match status" value="1"/>
</dbReference>
<sequence length="74" mass="8276">MHRITVTGRADRPSDDAINVLRAEVKQCSYTGARYEYELAVDDLLVTAESPVRHEDAEVNLLIRAEDCLVYPAA</sequence>
<organism evidence="2 3">
    <name type="scientific">Streptomyces kunmingensis</name>
    <dbReference type="NCBI Taxonomy" id="68225"/>
    <lineage>
        <taxon>Bacteria</taxon>
        <taxon>Bacillati</taxon>
        <taxon>Actinomycetota</taxon>
        <taxon>Actinomycetes</taxon>
        <taxon>Kitasatosporales</taxon>
        <taxon>Streptomycetaceae</taxon>
        <taxon>Streptomyces</taxon>
    </lineage>
</organism>
<dbReference type="InterPro" id="IPR013611">
    <property type="entry name" value="Transp-assoc_OB_typ2"/>
</dbReference>
<gene>
    <name evidence="2" type="ORF">OKJ48_20760</name>
</gene>
<evidence type="ECO:0000259" key="1">
    <source>
        <dbReference type="Pfam" id="PF08402"/>
    </source>
</evidence>
<comment type="caution">
    <text evidence="2">The sequence shown here is derived from an EMBL/GenBank/DDBJ whole genome shotgun (WGS) entry which is preliminary data.</text>
</comment>
<protein>
    <submittedName>
        <fullName evidence="2">TOBE domain-containing protein</fullName>
    </submittedName>
</protein>
<dbReference type="Proteomes" id="UP001352223">
    <property type="component" value="Unassembled WGS sequence"/>
</dbReference>
<dbReference type="RefSeq" id="WP_324770237.1">
    <property type="nucleotide sequence ID" value="NZ_BAAATS010000067.1"/>
</dbReference>
<proteinExistence type="predicted"/>
<name>A0ABU6CD79_9ACTN</name>
<reference evidence="2 3" key="1">
    <citation type="submission" date="2022-10" db="EMBL/GenBank/DDBJ databases">
        <authorList>
            <person name="Xie J."/>
            <person name="Shen N."/>
        </authorList>
    </citation>
    <scope>NUCLEOTIDE SEQUENCE [LARGE SCALE GENOMIC DNA]</scope>
    <source>
        <strain evidence="2 3">DSM 41681</strain>
    </source>
</reference>